<dbReference type="EMBL" id="VSSQ01137415">
    <property type="protein sequence ID" value="MPN61184.1"/>
    <property type="molecule type" value="Genomic_DNA"/>
</dbReference>
<accession>A0A645JLI6</accession>
<protein>
    <submittedName>
        <fullName evidence="1">Uncharacterized protein</fullName>
    </submittedName>
</protein>
<gene>
    <name evidence="1" type="ORF">SDC9_208918</name>
</gene>
<dbReference type="AlphaFoldDB" id="A0A645JLI6"/>
<sequence>MDDNTGCTHGVGRPSALKDIADAVVPLFGLHARERYVVGGVQRQCDTVLSGRLPEFASRLKPYIDPSAALIFVGRKAHICQIRGYLHRALVARLIEFIGVSSRSKQCFHLSTSV</sequence>
<evidence type="ECO:0000313" key="1">
    <source>
        <dbReference type="EMBL" id="MPN61184.1"/>
    </source>
</evidence>
<reference evidence="1" key="1">
    <citation type="submission" date="2019-08" db="EMBL/GenBank/DDBJ databases">
        <authorList>
            <person name="Kucharzyk K."/>
            <person name="Murdoch R.W."/>
            <person name="Higgins S."/>
            <person name="Loffler F."/>
        </authorList>
    </citation>
    <scope>NUCLEOTIDE SEQUENCE</scope>
</reference>
<proteinExistence type="predicted"/>
<comment type="caution">
    <text evidence="1">The sequence shown here is derived from an EMBL/GenBank/DDBJ whole genome shotgun (WGS) entry which is preliminary data.</text>
</comment>
<organism evidence="1">
    <name type="scientific">bioreactor metagenome</name>
    <dbReference type="NCBI Taxonomy" id="1076179"/>
    <lineage>
        <taxon>unclassified sequences</taxon>
        <taxon>metagenomes</taxon>
        <taxon>ecological metagenomes</taxon>
    </lineage>
</organism>
<name>A0A645JLI6_9ZZZZ</name>